<dbReference type="SMART" id="SM00184">
    <property type="entry name" value="RING"/>
    <property type="match status" value="1"/>
</dbReference>
<dbReference type="GO" id="GO:0005634">
    <property type="term" value="C:nucleus"/>
    <property type="evidence" value="ECO:0007669"/>
    <property type="project" value="TreeGrafter"/>
</dbReference>
<dbReference type="InterPro" id="IPR050628">
    <property type="entry name" value="SNF2_RAD54_helicase_TF"/>
</dbReference>
<dbReference type="PANTHER" id="PTHR45626">
    <property type="entry name" value="TRANSCRIPTION TERMINATION FACTOR 2-RELATED"/>
    <property type="match status" value="1"/>
</dbReference>
<dbReference type="SMART" id="SM00487">
    <property type="entry name" value="DEXDc"/>
    <property type="match status" value="1"/>
</dbReference>
<evidence type="ECO:0000256" key="9">
    <source>
        <dbReference type="SAM" id="MobiDB-lite"/>
    </source>
</evidence>
<dbReference type="CDD" id="cd18793">
    <property type="entry name" value="SF2_C_SNF"/>
    <property type="match status" value="1"/>
</dbReference>
<comment type="caution">
    <text evidence="11">The sequence shown here is derived from an EMBL/GenBank/DDBJ whole genome shotgun (WGS) entry which is preliminary data.</text>
</comment>
<evidence type="ECO:0000256" key="5">
    <source>
        <dbReference type="ARBA" id="ARBA00022806"/>
    </source>
</evidence>
<keyword evidence="3 8" id="KW-0863">Zinc-finger</keyword>
<keyword evidence="4" id="KW-0378">Hydrolase</keyword>
<protein>
    <submittedName>
        <fullName evidence="11">RAD5B protein</fullName>
    </submittedName>
</protein>
<dbReference type="InterPro" id="IPR013083">
    <property type="entry name" value="Znf_RING/FYVE/PHD"/>
</dbReference>
<evidence type="ECO:0000256" key="2">
    <source>
        <dbReference type="ARBA" id="ARBA00022741"/>
    </source>
</evidence>
<organism evidence="11 12">
    <name type="scientific">Symbiodinium necroappetens</name>
    <dbReference type="NCBI Taxonomy" id="1628268"/>
    <lineage>
        <taxon>Eukaryota</taxon>
        <taxon>Sar</taxon>
        <taxon>Alveolata</taxon>
        <taxon>Dinophyceae</taxon>
        <taxon>Suessiales</taxon>
        <taxon>Symbiodiniaceae</taxon>
        <taxon>Symbiodinium</taxon>
    </lineage>
</organism>
<evidence type="ECO:0000313" key="12">
    <source>
        <dbReference type="Proteomes" id="UP000601435"/>
    </source>
</evidence>
<feature type="compositionally biased region" description="Polar residues" evidence="9">
    <location>
        <begin position="780"/>
        <end position="790"/>
    </location>
</feature>
<dbReference type="GO" id="GO:0016787">
    <property type="term" value="F:hydrolase activity"/>
    <property type="evidence" value="ECO:0007669"/>
    <property type="project" value="UniProtKB-KW"/>
</dbReference>
<evidence type="ECO:0000256" key="8">
    <source>
        <dbReference type="PROSITE-ProRule" id="PRU00175"/>
    </source>
</evidence>
<evidence type="ECO:0000313" key="11">
    <source>
        <dbReference type="EMBL" id="CAE7221376.1"/>
    </source>
</evidence>
<dbReference type="GO" id="GO:0005524">
    <property type="term" value="F:ATP binding"/>
    <property type="evidence" value="ECO:0007669"/>
    <property type="project" value="UniProtKB-KW"/>
</dbReference>
<dbReference type="SUPFAM" id="SSF57850">
    <property type="entry name" value="RING/U-box"/>
    <property type="match status" value="1"/>
</dbReference>
<evidence type="ECO:0000256" key="7">
    <source>
        <dbReference type="ARBA" id="ARBA00022840"/>
    </source>
</evidence>
<reference evidence="11" key="1">
    <citation type="submission" date="2021-02" db="EMBL/GenBank/DDBJ databases">
        <authorList>
            <person name="Dougan E. K."/>
            <person name="Rhodes N."/>
            <person name="Thang M."/>
            <person name="Chan C."/>
        </authorList>
    </citation>
    <scope>NUCLEOTIDE SEQUENCE</scope>
</reference>
<dbReference type="GO" id="GO:0008270">
    <property type="term" value="F:zinc ion binding"/>
    <property type="evidence" value="ECO:0007669"/>
    <property type="project" value="UniProtKB-KW"/>
</dbReference>
<keyword evidence="7" id="KW-0067">ATP-binding</keyword>
<keyword evidence="6" id="KW-0862">Zinc</keyword>
<dbReference type="GO" id="GO:0006281">
    <property type="term" value="P:DNA repair"/>
    <property type="evidence" value="ECO:0007669"/>
    <property type="project" value="TreeGrafter"/>
</dbReference>
<dbReference type="Gene3D" id="3.40.50.300">
    <property type="entry name" value="P-loop containing nucleotide triphosphate hydrolases"/>
    <property type="match status" value="2"/>
</dbReference>
<dbReference type="InterPro" id="IPR001841">
    <property type="entry name" value="Znf_RING"/>
</dbReference>
<feature type="region of interest" description="Disordered" evidence="9">
    <location>
        <begin position="756"/>
        <end position="793"/>
    </location>
</feature>
<dbReference type="InterPro" id="IPR014001">
    <property type="entry name" value="Helicase_ATP-bd"/>
</dbReference>
<dbReference type="GO" id="GO:0008094">
    <property type="term" value="F:ATP-dependent activity, acting on DNA"/>
    <property type="evidence" value="ECO:0007669"/>
    <property type="project" value="TreeGrafter"/>
</dbReference>
<feature type="domain" description="RING-type" evidence="10">
    <location>
        <begin position="530"/>
        <end position="570"/>
    </location>
</feature>
<accession>A0A812K6F4</accession>
<dbReference type="InterPro" id="IPR049730">
    <property type="entry name" value="SNF2/RAD54-like_C"/>
</dbReference>
<dbReference type="AlphaFoldDB" id="A0A812K6F4"/>
<evidence type="ECO:0000259" key="10">
    <source>
        <dbReference type="PROSITE" id="PS50089"/>
    </source>
</evidence>
<evidence type="ECO:0000256" key="3">
    <source>
        <dbReference type="ARBA" id="ARBA00022771"/>
    </source>
</evidence>
<name>A0A812K6F4_9DINO</name>
<gene>
    <name evidence="11" type="primary">RAD5B</name>
    <name evidence="11" type="ORF">SNEC2469_LOCUS2845</name>
</gene>
<dbReference type="SUPFAM" id="SSF52540">
    <property type="entry name" value="P-loop containing nucleoside triphosphate hydrolases"/>
    <property type="match status" value="2"/>
</dbReference>
<keyword evidence="5" id="KW-0347">Helicase</keyword>
<dbReference type="InterPro" id="IPR001650">
    <property type="entry name" value="Helicase_C-like"/>
</dbReference>
<dbReference type="InterPro" id="IPR000330">
    <property type="entry name" value="SNF2_N"/>
</dbReference>
<proteinExistence type="predicted"/>
<dbReference type="Pfam" id="PF13639">
    <property type="entry name" value="zf-RING_2"/>
    <property type="match status" value="1"/>
</dbReference>
<dbReference type="Pfam" id="PF00271">
    <property type="entry name" value="Helicase_C"/>
    <property type="match status" value="1"/>
</dbReference>
<keyword evidence="2" id="KW-0547">Nucleotide-binding</keyword>
<dbReference type="PROSITE" id="PS00518">
    <property type="entry name" value="ZF_RING_1"/>
    <property type="match status" value="1"/>
</dbReference>
<dbReference type="OrthoDB" id="6105938at2759"/>
<dbReference type="Pfam" id="PF00176">
    <property type="entry name" value="SNF2-rel_dom"/>
    <property type="match status" value="1"/>
</dbReference>
<dbReference type="PROSITE" id="PS50089">
    <property type="entry name" value="ZF_RING_2"/>
    <property type="match status" value="1"/>
</dbReference>
<dbReference type="Gene3D" id="3.30.40.10">
    <property type="entry name" value="Zinc/RING finger domain, C3HC4 (zinc finger)"/>
    <property type="match status" value="1"/>
</dbReference>
<dbReference type="InterPro" id="IPR027417">
    <property type="entry name" value="P-loop_NTPase"/>
</dbReference>
<dbReference type="Proteomes" id="UP000601435">
    <property type="component" value="Unassembled WGS sequence"/>
</dbReference>
<evidence type="ECO:0000256" key="6">
    <source>
        <dbReference type="ARBA" id="ARBA00022833"/>
    </source>
</evidence>
<dbReference type="PANTHER" id="PTHR45626:SF26">
    <property type="entry name" value="FAMILY HELICASE, PUTATIVE (AFU_ORTHOLOGUE AFUA_2G09120)-RELATED"/>
    <property type="match status" value="1"/>
</dbReference>
<evidence type="ECO:0000256" key="4">
    <source>
        <dbReference type="ARBA" id="ARBA00022801"/>
    </source>
</evidence>
<sequence>MASREGIAVPGFAETDTAFPGFVSVQRLSRRLGKSDVRVQLKLERYFAQAKGGLLADAVGYGKTASVLALIALSRPTSPAKPPTDQAPRIGSRATLVLVPSNLFEQWQNEIKKFLSESTKVVSIATIADLRKATVGQLQLADIVLVSCRLLVSKKYEEHLDALSGLPVTRQTVTSGQKLFDDAMRKWNVQKLRHDHERALHQMGIQMDLPGGLQVRTPDPGPQPQLSAFKEKVETKRCEATAERFCRRREGLLQRTKELLELGQDLKDLTAPPLEIFFWHRLVVDELHEPLRVLRDAAGLRQEGPGLGMGWRALSGDARSLFHNLDGLEARSRWGLTATPPTNSAAEISFLASFHRVFVPRDSDLEAQHYLDEYLRSNGLDVSGIPITYHLIPVRPTGGERALYLNACFDKGNFQALLQLCNYFSPDGTDADMASAINSTREGNRFALERHRSDMERAEDEIHRLQTEESQGFPAARDEEDLKKRKAKLKRLLDAQPAQREKERLLESRVKYFEEVLQHLEKLEQDNLDCPICLGTIETRDCQVTACGHLFCKECIISWLGKRGKCPTCNTQLQLPAGVASAEDVLSRQKEAASKGRIARFGSKIEAVCTQLNSIWRSEPGAKVIIFVQFEVLLKKMEHALAELDMPCLTLKGTVFERRRVIRRFHAEGKENEILLLSLERSPSGMNLVCCHHLLLVHPMAAESRDAALSFERQAIGRVRRQGQKHDVHVSLVSSHGLRYRFYVRETMEELAHEEMVHKHHQELLNGKEDPPKNGEGADTTGSSGGSNEISRPDMAFRKPSFVIGSAVSGFVDVSSGSHELL</sequence>
<dbReference type="InterPro" id="IPR017907">
    <property type="entry name" value="Znf_RING_CS"/>
</dbReference>
<feature type="compositionally biased region" description="Basic and acidic residues" evidence="9">
    <location>
        <begin position="756"/>
        <end position="773"/>
    </location>
</feature>
<dbReference type="EMBL" id="CAJNJA010007187">
    <property type="protein sequence ID" value="CAE7221376.1"/>
    <property type="molecule type" value="Genomic_DNA"/>
</dbReference>
<keyword evidence="1" id="KW-0479">Metal-binding</keyword>
<evidence type="ECO:0000256" key="1">
    <source>
        <dbReference type="ARBA" id="ARBA00022723"/>
    </source>
</evidence>
<keyword evidence="12" id="KW-1185">Reference proteome</keyword>
<dbReference type="GO" id="GO:0004386">
    <property type="term" value="F:helicase activity"/>
    <property type="evidence" value="ECO:0007669"/>
    <property type="project" value="UniProtKB-KW"/>
</dbReference>